<dbReference type="PANTHER" id="PTHR36448">
    <property type="entry name" value="BLR7373 PROTEIN"/>
    <property type="match status" value="1"/>
</dbReference>
<dbReference type="Pfam" id="PF07883">
    <property type="entry name" value="Cupin_2"/>
    <property type="match status" value="1"/>
</dbReference>
<dbReference type="GeneID" id="69516950"/>
<dbReference type="CDD" id="cd02219">
    <property type="entry name" value="cupin_YjlB-like"/>
    <property type="match status" value="1"/>
</dbReference>
<dbReference type="PIRSF" id="PIRSF019307">
    <property type="entry name" value="UCP019307"/>
    <property type="match status" value="1"/>
</dbReference>
<sequence>MNAHLIPLAENAGVPNNPQLPARRYPSALKGQSAAQVRDHLKARDWFGSWTGQIYNFHHYHSHAHEVIVVLRGQAGVILGGAGGPELSVGEGDVLLIPAGVGHCSLHHSADFQIMGAYAAGRSWDICRPEDTDLAWARARIAEVPDWVQEPV</sequence>
<dbReference type="FunCoup" id="Q9RWG5">
    <property type="interactions" value="13"/>
</dbReference>
<dbReference type="Gene3D" id="2.60.120.10">
    <property type="entry name" value="Jelly Rolls"/>
    <property type="match status" value="1"/>
</dbReference>
<dbReference type="AlphaFoldDB" id="Q9RWG5"/>
<dbReference type="Proteomes" id="UP000002524">
    <property type="component" value="Chromosome 1"/>
</dbReference>
<dbReference type="RefSeq" id="WP_010887348.1">
    <property type="nucleotide sequence ID" value="NC_001263.1"/>
</dbReference>
<reference evidence="2 3" key="1">
    <citation type="journal article" date="1999" name="Science">
        <title>Genome sequence of the radioresistant bacterium Deinococcus radiodurans R1.</title>
        <authorList>
            <person name="White O."/>
            <person name="Eisen J.A."/>
            <person name="Heidelberg J.F."/>
            <person name="Hickey E.K."/>
            <person name="Peterson J.D."/>
            <person name="Dodson R.J."/>
            <person name="Haft D.H."/>
            <person name="Gwinn M.L."/>
            <person name="Nelson W.C."/>
            <person name="Richardson D.L."/>
            <person name="Moffat K.S."/>
            <person name="Qin H."/>
            <person name="Jiang L."/>
            <person name="Pamphile W."/>
            <person name="Crosby M."/>
            <person name="Shen M."/>
            <person name="Vamathevan J.J."/>
            <person name="Lam P."/>
            <person name="McDonald L."/>
            <person name="Utterback T."/>
            <person name="Zalewski C."/>
            <person name="Makarova K.S."/>
            <person name="Aravind L."/>
            <person name="Daly M.J."/>
            <person name="Minton K.W."/>
            <person name="Fleischmann R.D."/>
            <person name="Ketchum K.A."/>
            <person name="Nelson K.E."/>
            <person name="Salzberg S."/>
            <person name="Smith H.O."/>
            <person name="Venter J.C."/>
            <person name="Fraser C.M."/>
        </authorList>
    </citation>
    <scope>NUCLEOTIDE SEQUENCE [LARGE SCALE GENOMIC DNA]</scope>
    <source>
        <strain evidence="3">ATCC 13939 / DSM 20539 / JCM 16871 / LMG 4051 / NBRC 15346 / NCIMB 9279 / R1 / VKM B-1422</strain>
    </source>
</reference>
<evidence type="ECO:0000313" key="2">
    <source>
        <dbReference type="EMBL" id="AAF10283.1"/>
    </source>
</evidence>
<dbReference type="InterPro" id="IPR013096">
    <property type="entry name" value="Cupin_2"/>
</dbReference>
<organism evidence="2 3">
    <name type="scientific">Deinococcus radiodurans (strain ATCC 13939 / DSM 20539 / JCM 16871 / CCUG 27074 / LMG 4051 / NBRC 15346 / NCIMB 9279 / VKM B-1422 / R1)</name>
    <dbReference type="NCBI Taxonomy" id="243230"/>
    <lineage>
        <taxon>Bacteria</taxon>
        <taxon>Thermotogati</taxon>
        <taxon>Deinococcota</taxon>
        <taxon>Deinococci</taxon>
        <taxon>Deinococcales</taxon>
        <taxon>Deinococcaceae</taxon>
        <taxon>Deinococcus</taxon>
    </lineage>
</organism>
<evidence type="ECO:0000313" key="3">
    <source>
        <dbReference type="Proteomes" id="UP000002524"/>
    </source>
</evidence>
<dbReference type="InterPro" id="IPR014710">
    <property type="entry name" value="RmlC-like_jellyroll"/>
</dbReference>
<evidence type="ECO:0000259" key="1">
    <source>
        <dbReference type="Pfam" id="PF07883"/>
    </source>
</evidence>
<name>Q9RWG5_DEIRA</name>
<dbReference type="SUPFAM" id="SSF51182">
    <property type="entry name" value="RmlC-like cupins"/>
    <property type="match status" value="1"/>
</dbReference>
<dbReference type="HOGENOM" id="CLU_084522_1_0_0"/>
<dbReference type="STRING" id="243230.DR_0703"/>
<dbReference type="PATRIC" id="fig|243230.17.peg.881"/>
<dbReference type="PANTHER" id="PTHR36448:SF2">
    <property type="entry name" value="CUPIN TYPE-1 DOMAIN-CONTAINING PROTEIN"/>
    <property type="match status" value="1"/>
</dbReference>
<dbReference type="InterPro" id="IPR014500">
    <property type="entry name" value="UCP019307_cupin"/>
</dbReference>
<feature type="domain" description="Cupin type-2" evidence="1">
    <location>
        <begin position="58"/>
        <end position="104"/>
    </location>
</feature>
<dbReference type="InterPro" id="IPR047121">
    <property type="entry name" value="YjiB-like"/>
</dbReference>
<protein>
    <recommendedName>
        <fullName evidence="1">Cupin type-2 domain-containing protein</fullName>
    </recommendedName>
</protein>
<dbReference type="InterPro" id="IPR011051">
    <property type="entry name" value="RmlC_Cupin_sf"/>
</dbReference>
<dbReference type="EnsemblBacteria" id="AAF10283">
    <property type="protein sequence ID" value="AAF10283"/>
    <property type="gene ID" value="DR_0703"/>
</dbReference>
<dbReference type="EMBL" id="AE000513">
    <property type="protein sequence ID" value="AAF10283.1"/>
    <property type="molecule type" value="Genomic_DNA"/>
</dbReference>
<dbReference type="PIR" id="D75485">
    <property type="entry name" value="D75485"/>
</dbReference>
<dbReference type="PaxDb" id="243230-DR_0703"/>
<accession>Q9RWG5</accession>
<gene>
    <name evidence="2" type="ordered locus">DR_0703</name>
</gene>
<keyword evidence="3" id="KW-1185">Reference proteome</keyword>
<dbReference type="KEGG" id="dra:DR_0703"/>
<dbReference type="eggNOG" id="COG4297">
    <property type="taxonomic scope" value="Bacteria"/>
</dbReference>
<proteinExistence type="predicted"/>
<dbReference type="OrthoDB" id="9791759at2"/>
<dbReference type="InParanoid" id="Q9RWG5"/>
<dbReference type="SMR" id="Q9RWG5"/>